<sequence>MDGDVDERRREPRMKSSQNNRDRALHAALAIAGSQGIRALTHGRVDSTAGLPAGTTSNHFRTRAALLHATVDHLVKAEQSAFAADSAPRTVDDLIEAITQFIQDAAGAQRELTAARYAFFVEGFHDPHIKETLAQARQRIDVWAAQSLERLGVSRPFAAADRILTYVDGAILHALAFDGISYVQDLAVAVRSLIDGVEGASAQDPAH</sequence>
<dbReference type="OrthoDB" id="7506349at2"/>
<name>A0A3N6W6G7_9ACTN</name>
<dbReference type="GO" id="GO:0003677">
    <property type="term" value="F:DNA binding"/>
    <property type="evidence" value="ECO:0007669"/>
    <property type="project" value="UniProtKB-UniRule"/>
</dbReference>
<evidence type="ECO:0000256" key="3">
    <source>
        <dbReference type="SAM" id="MobiDB-lite"/>
    </source>
</evidence>
<keyword evidence="6" id="KW-1185">Reference proteome</keyword>
<comment type="caution">
    <text evidence="5">The sequence shown here is derived from an EMBL/GenBank/DDBJ whole genome shotgun (WGS) entry which is preliminary data.</text>
</comment>
<dbReference type="SUPFAM" id="SSF46689">
    <property type="entry name" value="Homeodomain-like"/>
    <property type="match status" value="1"/>
</dbReference>
<dbReference type="Pfam" id="PF17940">
    <property type="entry name" value="TetR_C_31"/>
    <property type="match status" value="1"/>
</dbReference>
<feature type="region of interest" description="Disordered" evidence="3">
    <location>
        <begin position="1"/>
        <end position="22"/>
    </location>
</feature>
<organism evidence="5 6">
    <name type="scientific">Aeromicrobium camelliae</name>
    <dbReference type="NCBI Taxonomy" id="1538144"/>
    <lineage>
        <taxon>Bacteria</taxon>
        <taxon>Bacillati</taxon>
        <taxon>Actinomycetota</taxon>
        <taxon>Actinomycetes</taxon>
        <taxon>Propionibacteriales</taxon>
        <taxon>Nocardioidaceae</taxon>
        <taxon>Aeromicrobium</taxon>
    </lineage>
</organism>
<reference evidence="5 6" key="1">
    <citation type="submission" date="2018-11" db="EMBL/GenBank/DDBJ databases">
        <authorList>
            <person name="Li F."/>
        </authorList>
    </citation>
    <scope>NUCLEOTIDE SEQUENCE [LARGE SCALE GENOMIC DNA]</scope>
    <source>
        <strain evidence="5 6">YS17T</strain>
    </source>
</reference>
<dbReference type="Proteomes" id="UP000275225">
    <property type="component" value="Unassembled WGS sequence"/>
</dbReference>
<dbReference type="InterPro" id="IPR009057">
    <property type="entry name" value="Homeodomain-like_sf"/>
</dbReference>
<dbReference type="InterPro" id="IPR001647">
    <property type="entry name" value="HTH_TetR"/>
</dbReference>
<evidence type="ECO:0000313" key="5">
    <source>
        <dbReference type="EMBL" id="RQN03119.1"/>
    </source>
</evidence>
<dbReference type="AlphaFoldDB" id="A0A3N6W6G7"/>
<proteinExistence type="predicted"/>
<dbReference type="EMBL" id="RQJX01000014">
    <property type="protein sequence ID" value="RQN03119.1"/>
    <property type="molecule type" value="Genomic_DNA"/>
</dbReference>
<evidence type="ECO:0000256" key="1">
    <source>
        <dbReference type="ARBA" id="ARBA00023125"/>
    </source>
</evidence>
<dbReference type="SUPFAM" id="SSF48498">
    <property type="entry name" value="Tetracyclin repressor-like, C-terminal domain"/>
    <property type="match status" value="1"/>
</dbReference>
<feature type="DNA-binding region" description="H-T-H motif" evidence="2">
    <location>
        <begin position="41"/>
        <end position="60"/>
    </location>
</feature>
<evidence type="ECO:0000259" key="4">
    <source>
        <dbReference type="PROSITE" id="PS50977"/>
    </source>
</evidence>
<evidence type="ECO:0000313" key="6">
    <source>
        <dbReference type="Proteomes" id="UP000275225"/>
    </source>
</evidence>
<dbReference type="InterPro" id="IPR036271">
    <property type="entry name" value="Tet_transcr_reg_TetR-rel_C_sf"/>
</dbReference>
<accession>A0A3N6W6G7</accession>
<gene>
    <name evidence="5" type="ORF">EHW97_10565</name>
</gene>
<evidence type="ECO:0000256" key="2">
    <source>
        <dbReference type="PROSITE-ProRule" id="PRU00335"/>
    </source>
</evidence>
<feature type="domain" description="HTH tetR-type" evidence="4">
    <location>
        <begin position="18"/>
        <end position="78"/>
    </location>
</feature>
<keyword evidence="1 2" id="KW-0238">DNA-binding</keyword>
<dbReference type="PROSITE" id="PS50977">
    <property type="entry name" value="HTH_TETR_2"/>
    <property type="match status" value="1"/>
</dbReference>
<protein>
    <submittedName>
        <fullName evidence="5">TetR family transcriptional regulator</fullName>
    </submittedName>
</protein>
<dbReference type="Gene3D" id="1.10.357.10">
    <property type="entry name" value="Tetracycline Repressor, domain 2"/>
    <property type="match status" value="1"/>
</dbReference>
<dbReference type="InterPro" id="IPR041583">
    <property type="entry name" value="TetR_C_31"/>
</dbReference>